<dbReference type="InterPro" id="IPR001387">
    <property type="entry name" value="Cro/C1-type_HTH"/>
</dbReference>
<evidence type="ECO:0000259" key="1">
    <source>
        <dbReference type="PROSITE" id="PS50943"/>
    </source>
</evidence>
<accession>A0A8S5MAI2</accession>
<reference evidence="2" key="1">
    <citation type="journal article" date="2021" name="Proc. Natl. Acad. Sci. U.S.A.">
        <title>A Catalog of Tens of Thousands of Viruses from Human Metagenomes Reveals Hidden Associations with Chronic Diseases.</title>
        <authorList>
            <person name="Tisza M.J."/>
            <person name="Buck C.B."/>
        </authorList>
    </citation>
    <scope>NUCLEOTIDE SEQUENCE</scope>
    <source>
        <strain evidence="2">CtRPH1</strain>
    </source>
</reference>
<dbReference type="EMBL" id="BK014862">
    <property type="protein sequence ID" value="DAD79238.1"/>
    <property type="molecule type" value="Genomic_DNA"/>
</dbReference>
<dbReference type="SMART" id="SM00530">
    <property type="entry name" value="HTH_XRE"/>
    <property type="match status" value="1"/>
</dbReference>
<dbReference type="InterPro" id="IPR010982">
    <property type="entry name" value="Lambda_DNA-bd_dom_sf"/>
</dbReference>
<dbReference type="Pfam" id="PF01381">
    <property type="entry name" value="HTH_3"/>
    <property type="match status" value="1"/>
</dbReference>
<feature type="domain" description="HTH cro/C1-type" evidence="1">
    <location>
        <begin position="5"/>
        <end position="59"/>
    </location>
</feature>
<dbReference type="CDD" id="cd00093">
    <property type="entry name" value="HTH_XRE"/>
    <property type="match status" value="1"/>
</dbReference>
<organism evidence="2">
    <name type="scientific">Myoviridae sp. ctRPH1</name>
    <dbReference type="NCBI Taxonomy" id="2826650"/>
    <lineage>
        <taxon>Viruses</taxon>
        <taxon>Duplodnaviria</taxon>
        <taxon>Heunggongvirae</taxon>
        <taxon>Uroviricota</taxon>
        <taxon>Caudoviricetes</taxon>
    </lineage>
</organism>
<name>A0A8S5MAI2_9CAUD</name>
<dbReference type="Gene3D" id="1.10.260.40">
    <property type="entry name" value="lambda repressor-like DNA-binding domains"/>
    <property type="match status" value="1"/>
</dbReference>
<sequence length="73" mass="7974">MNKGLKIARYRSNLTQADVAKRAGISYRAYQDYEAARRTPSVIAAQSIAAVLGSEIGTLWPIQSLLTHGRGLK</sequence>
<proteinExistence type="predicted"/>
<protein>
    <submittedName>
        <fullName evidence="2">Helix-turn-helix XRE-family like protein</fullName>
    </submittedName>
</protein>
<dbReference type="PROSITE" id="PS50943">
    <property type="entry name" value="HTH_CROC1"/>
    <property type="match status" value="1"/>
</dbReference>
<dbReference type="GO" id="GO:0003677">
    <property type="term" value="F:DNA binding"/>
    <property type="evidence" value="ECO:0007669"/>
    <property type="project" value="InterPro"/>
</dbReference>
<dbReference type="SUPFAM" id="SSF47413">
    <property type="entry name" value="lambda repressor-like DNA-binding domains"/>
    <property type="match status" value="1"/>
</dbReference>
<evidence type="ECO:0000313" key="2">
    <source>
        <dbReference type="EMBL" id="DAD79238.1"/>
    </source>
</evidence>